<protein>
    <submittedName>
        <fullName evidence="3">Uncharacterized protein</fullName>
    </submittedName>
</protein>
<accession>A0A395IB00</accession>
<dbReference type="VEuPathDB" id="FungiDB:BO97DRAFT_409625"/>
<dbReference type="OrthoDB" id="4456588at2759"/>
<proteinExistence type="predicted"/>
<keyword evidence="1" id="KW-0175">Coiled coil</keyword>
<evidence type="ECO:0000256" key="1">
    <source>
        <dbReference type="SAM" id="Coils"/>
    </source>
</evidence>
<reference evidence="3 4" key="1">
    <citation type="submission" date="2018-02" db="EMBL/GenBank/DDBJ databases">
        <title>The genomes of Aspergillus section Nigri reveals drivers in fungal speciation.</title>
        <authorList>
            <consortium name="DOE Joint Genome Institute"/>
            <person name="Vesth T.C."/>
            <person name="Nybo J."/>
            <person name="Theobald S."/>
            <person name="Brandl J."/>
            <person name="Frisvad J.C."/>
            <person name="Nielsen K.F."/>
            <person name="Lyhne E.K."/>
            <person name="Kogle M.E."/>
            <person name="Kuo A."/>
            <person name="Riley R."/>
            <person name="Clum A."/>
            <person name="Nolan M."/>
            <person name="Lipzen A."/>
            <person name="Salamov A."/>
            <person name="Henrissat B."/>
            <person name="Wiebenga A."/>
            <person name="De vries R.P."/>
            <person name="Grigoriev I.V."/>
            <person name="Mortensen U.H."/>
            <person name="Andersen M.R."/>
            <person name="Baker S.E."/>
        </authorList>
    </citation>
    <scope>NUCLEOTIDE SEQUENCE [LARGE SCALE GENOMIC DNA]</scope>
    <source>
        <strain evidence="3 4">CBS 101889</strain>
    </source>
</reference>
<feature type="compositionally biased region" description="Acidic residues" evidence="2">
    <location>
        <begin position="49"/>
        <end position="58"/>
    </location>
</feature>
<feature type="region of interest" description="Disordered" evidence="2">
    <location>
        <begin position="1"/>
        <end position="63"/>
    </location>
</feature>
<organism evidence="3 4">
    <name type="scientific">Aspergillus homomorphus (strain CBS 101889)</name>
    <dbReference type="NCBI Taxonomy" id="1450537"/>
    <lineage>
        <taxon>Eukaryota</taxon>
        <taxon>Fungi</taxon>
        <taxon>Dikarya</taxon>
        <taxon>Ascomycota</taxon>
        <taxon>Pezizomycotina</taxon>
        <taxon>Eurotiomycetes</taxon>
        <taxon>Eurotiomycetidae</taxon>
        <taxon>Eurotiales</taxon>
        <taxon>Aspergillaceae</taxon>
        <taxon>Aspergillus</taxon>
        <taxon>Aspergillus subgen. Circumdati</taxon>
    </lineage>
</organism>
<feature type="coiled-coil region" evidence="1">
    <location>
        <begin position="106"/>
        <end position="179"/>
    </location>
</feature>
<dbReference type="EMBL" id="KZ824267">
    <property type="protein sequence ID" value="RAL17145.1"/>
    <property type="molecule type" value="Genomic_DNA"/>
</dbReference>
<name>A0A395IB00_ASPHC</name>
<evidence type="ECO:0000313" key="4">
    <source>
        <dbReference type="Proteomes" id="UP000248961"/>
    </source>
</evidence>
<dbReference type="AlphaFoldDB" id="A0A395IB00"/>
<keyword evidence="4" id="KW-1185">Reference proteome</keyword>
<dbReference type="RefSeq" id="XP_025556299.1">
    <property type="nucleotide sequence ID" value="XM_025696102.1"/>
</dbReference>
<sequence>MAPSKGSKRPPTKSYSPEIQIETKKQRTVCGFEYESLSKAGSDHHSDEDNSDSSDDETSNQLFVEENSYMKTQAAEKNVTKAIKDSTPAAVEALTLPKLPEGMQSLQTIINEYMELQQKLVEQKSKLDEVEKELRGLTMENLTKECQYKVDMDGLREQVDDLKAELLQVKTERAGAKETTPGDCENCAKLRSQVEQIFDNFRPSK</sequence>
<gene>
    <name evidence="3" type="ORF">BO97DRAFT_409625</name>
</gene>
<feature type="compositionally biased region" description="Basic residues" evidence="2">
    <location>
        <begin position="1"/>
        <end position="11"/>
    </location>
</feature>
<evidence type="ECO:0000313" key="3">
    <source>
        <dbReference type="EMBL" id="RAL17145.1"/>
    </source>
</evidence>
<dbReference type="Proteomes" id="UP000248961">
    <property type="component" value="Unassembled WGS sequence"/>
</dbReference>
<dbReference type="GeneID" id="37200391"/>
<evidence type="ECO:0000256" key="2">
    <source>
        <dbReference type="SAM" id="MobiDB-lite"/>
    </source>
</evidence>